<dbReference type="SMART" id="SM01206">
    <property type="entry name" value="Fibrillarin"/>
    <property type="match status" value="1"/>
</dbReference>
<keyword evidence="5" id="KW-0694">RNA-binding</keyword>
<proteinExistence type="inferred from homology"/>
<evidence type="ECO:0000256" key="4">
    <source>
        <dbReference type="ARBA" id="ARBA00022679"/>
    </source>
</evidence>
<dbReference type="Gene3D" id="3.40.50.150">
    <property type="entry name" value="Vaccinia Virus protein VP39"/>
    <property type="match status" value="1"/>
</dbReference>
<evidence type="ECO:0000256" key="1">
    <source>
        <dbReference type="ARBA" id="ARBA00010632"/>
    </source>
</evidence>
<comment type="caution">
    <text evidence="7">The sequence shown here is derived from an EMBL/GenBank/DDBJ whole genome shotgun (WGS) entry which is preliminary data.</text>
</comment>
<evidence type="ECO:0000313" key="8">
    <source>
        <dbReference type="Proteomes" id="UP001237642"/>
    </source>
</evidence>
<feature type="compositionally biased region" description="Basic and acidic residues" evidence="6">
    <location>
        <begin position="1"/>
        <end position="15"/>
    </location>
</feature>
<comment type="similarity">
    <text evidence="1">Belongs to the methyltransferase superfamily. Fibrillarin family.</text>
</comment>
<dbReference type="PANTHER" id="PTHR10335:SF0">
    <property type="entry name" value="RRNA 2'-O-METHYLTRANSFERASE FIBRILLARIN 1-RELATED"/>
    <property type="match status" value="1"/>
</dbReference>
<dbReference type="GO" id="GO:0000494">
    <property type="term" value="P:box C/D sno(s)RNA 3'-end processing"/>
    <property type="evidence" value="ECO:0007669"/>
    <property type="project" value="TreeGrafter"/>
</dbReference>
<feature type="region of interest" description="Disordered" evidence="6">
    <location>
        <begin position="1"/>
        <end position="32"/>
    </location>
</feature>
<dbReference type="AlphaFoldDB" id="A0AAD8N7W5"/>
<dbReference type="GO" id="GO:0003723">
    <property type="term" value="F:RNA binding"/>
    <property type="evidence" value="ECO:0007669"/>
    <property type="project" value="UniProtKB-KW"/>
</dbReference>
<dbReference type="PANTHER" id="PTHR10335">
    <property type="entry name" value="RRNA 2-O-METHYLTRANSFERASE FIBRILLARIN"/>
    <property type="match status" value="1"/>
</dbReference>
<reference evidence="7" key="1">
    <citation type="submission" date="2023-02" db="EMBL/GenBank/DDBJ databases">
        <title>Genome of toxic invasive species Heracleum sosnowskyi carries increased number of genes despite the absence of recent whole-genome duplications.</title>
        <authorList>
            <person name="Schelkunov M."/>
            <person name="Shtratnikova V."/>
            <person name="Makarenko M."/>
            <person name="Klepikova A."/>
            <person name="Omelchenko D."/>
            <person name="Novikova G."/>
            <person name="Obukhova E."/>
            <person name="Bogdanov V."/>
            <person name="Penin A."/>
            <person name="Logacheva M."/>
        </authorList>
    </citation>
    <scope>NUCLEOTIDE SEQUENCE</scope>
    <source>
        <strain evidence="7">Hsosn_3</strain>
        <tissue evidence="7">Leaf</tissue>
    </source>
</reference>
<dbReference type="EMBL" id="JAUIZM010000002">
    <property type="protein sequence ID" value="KAK1400099.1"/>
    <property type="molecule type" value="Genomic_DNA"/>
</dbReference>
<dbReference type="GO" id="GO:0008649">
    <property type="term" value="F:rRNA methyltransferase activity"/>
    <property type="evidence" value="ECO:0007669"/>
    <property type="project" value="TreeGrafter"/>
</dbReference>
<name>A0AAD8N7W5_9APIA</name>
<protein>
    <submittedName>
        <fullName evidence="7">Uncharacterized protein</fullName>
    </submittedName>
</protein>
<evidence type="ECO:0000256" key="6">
    <source>
        <dbReference type="SAM" id="MobiDB-lite"/>
    </source>
</evidence>
<dbReference type="GO" id="GO:0032040">
    <property type="term" value="C:small-subunit processome"/>
    <property type="evidence" value="ECO:0007669"/>
    <property type="project" value="TreeGrafter"/>
</dbReference>
<dbReference type="InterPro" id="IPR029063">
    <property type="entry name" value="SAM-dependent_MTases_sf"/>
</dbReference>
<gene>
    <name evidence="7" type="ORF">POM88_009962</name>
</gene>
<keyword evidence="8" id="KW-1185">Reference proteome</keyword>
<evidence type="ECO:0000256" key="3">
    <source>
        <dbReference type="ARBA" id="ARBA00022603"/>
    </source>
</evidence>
<dbReference type="NCBIfam" id="NF003276">
    <property type="entry name" value="PRK04266.1-2"/>
    <property type="match status" value="1"/>
</dbReference>
<dbReference type="Pfam" id="PF01269">
    <property type="entry name" value="Fibrillarin"/>
    <property type="match status" value="1"/>
</dbReference>
<evidence type="ECO:0000256" key="2">
    <source>
        <dbReference type="ARBA" id="ARBA00022552"/>
    </source>
</evidence>
<dbReference type="Gene3D" id="3.30.200.20">
    <property type="entry name" value="Phosphorylase Kinase, domain 1"/>
    <property type="match status" value="1"/>
</dbReference>
<dbReference type="SUPFAM" id="SSF53335">
    <property type="entry name" value="S-adenosyl-L-methionine-dependent methyltransferases"/>
    <property type="match status" value="1"/>
</dbReference>
<evidence type="ECO:0000256" key="5">
    <source>
        <dbReference type="ARBA" id="ARBA00022884"/>
    </source>
</evidence>
<keyword evidence="3" id="KW-0489">Methyltransferase</keyword>
<reference evidence="7" key="2">
    <citation type="submission" date="2023-05" db="EMBL/GenBank/DDBJ databases">
        <authorList>
            <person name="Schelkunov M.I."/>
        </authorList>
    </citation>
    <scope>NUCLEOTIDE SEQUENCE</scope>
    <source>
        <strain evidence="7">Hsosn_3</strain>
        <tissue evidence="7">Leaf</tissue>
    </source>
</reference>
<keyword evidence="4" id="KW-0808">Transferase</keyword>
<keyword evidence="2" id="KW-0698">rRNA processing</keyword>
<dbReference type="Proteomes" id="UP001237642">
    <property type="component" value="Unassembled WGS sequence"/>
</dbReference>
<dbReference type="InterPro" id="IPR000692">
    <property type="entry name" value="Fibrillarin"/>
</dbReference>
<dbReference type="PRINTS" id="PR00052">
    <property type="entry name" value="FIBRILLARIN"/>
</dbReference>
<organism evidence="7 8">
    <name type="scientific">Heracleum sosnowskyi</name>
    <dbReference type="NCBI Taxonomy" id="360622"/>
    <lineage>
        <taxon>Eukaryota</taxon>
        <taxon>Viridiplantae</taxon>
        <taxon>Streptophyta</taxon>
        <taxon>Embryophyta</taxon>
        <taxon>Tracheophyta</taxon>
        <taxon>Spermatophyta</taxon>
        <taxon>Magnoliopsida</taxon>
        <taxon>eudicotyledons</taxon>
        <taxon>Gunneridae</taxon>
        <taxon>Pentapetalae</taxon>
        <taxon>asterids</taxon>
        <taxon>campanulids</taxon>
        <taxon>Apiales</taxon>
        <taxon>Apiaceae</taxon>
        <taxon>Apioideae</taxon>
        <taxon>apioid superclade</taxon>
        <taxon>Tordylieae</taxon>
        <taxon>Tordyliinae</taxon>
        <taxon>Heracleum</taxon>
    </lineage>
</organism>
<dbReference type="GO" id="GO:0031428">
    <property type="term" value="C:box C/D methylation guide snoRNP complex"/>
    <property type="evidence" value="ECO:0007669"/>
    <property type="project" value="TreeGrafter"/>
</dbReference>
<evidence type="ECO:0000313" key="7">
    <source>
        <dbReference type="EMBL" id="KAK1400099.1"/>
    </source>
</evidence>
<sequence>MQRELAEEEERRKTIEIPLPPSSQTQSCSSAWGGENKKFDTLKRKATDINNQLASGGSGGSEVVVVPHRQHEGLFIVNTQLCTKNFIPGEAVADETLFRVSNEDGSVVEYRVWDPSRSKLEAVILVGLDYFSVKPGVKVLYLGADSFATVSHLSDIVGTSGMVYAVTSSPCKELSDMAIKRTYVRLINEDPSNPSKYRELVGNVDVMLSEIPLDCQVQMMAVNASYFLKVGGHFVVSFQAKHLKFGLPFTSREVICVGFMRLVGARLEPYQEVYIERHVAYYVGAYKGRAEVGSHTMDKQKLLRSKLGNVCAWNSVEEDPEFDIFLCSVKLLCLHSSYQHNQIASHEMLSKIACKRLQKESVEQHLKSPSRFKHNVTNNLEKRKFRSSCQTITGSVHTLWRCQELITYHYLKSKMYQVLAVYEVDS</sequence>
<accession>A0AAD8N7W5</accession>
<dbReference type="GO" id="GO:1990259">
    <property type="term" value="F:histone H2AQ104 methyltransferase activity"/>
    <property type="evidence" value="ECO:0007669"/>
    <property type="project" value="TreeGrafter"/>
</dbReference>